<accession>A0A5J4PW13</accession>
<evidence type="ECO:0000313" key="2">
    <source>
        <dbReference type="EMBL" id="KAA6312483.1"/>
    </source>
</evidence>
<evidence type="ECO:0000313" key="3">
    <source>
        <dbReference type="Proteomes" id="UP000324800"/>
    </source>
</evidence>
<sequence>QVGVAGTKPSNIQTALSTQLRGNPDREPKVEKKGGRTPVREQNKGGDSCAENLSLGSNGGNITTSTQLRKGGKNNSQSGDMETNKGSGIHIKGVFQLYKREYSEKRLQKRLRICPFSGLREEEIAYTEKLEKELRENIIEETNSEQDKLFN</sequence>
<dbReference type="AlphaFoldDB" id="A0A5J4PW13"/>
<feature type="region of interest" description="Disordered" evidence="1">
    <location>
        <begin position="1"/>
        <end position="88"/>
    </location>
</feature>
<gene>
    <name evidence="2" type="ORF">EZS28_055917</name>
</gene>
<feature type="compositionally biased region" description="Polar residues" evidence="1">
    <location>
        <begin position="8"/>
        <end position="21"/>
    </location>
</feature>
<evidence type="ECO:0000256" key="1">
    <source>
        <dbReference type="SAM" id="MobiDB-lite"/>
    </source>
</evidence>
<proteinExistence type="predicted"/>
<organism evidence="2 3">
    <name type="scientific">Streblomastix strix</name>
    <dbReference type="NCBI Taxonomy" id="222440"/>
    <lineage>
        <taxon>Eukaryota</taxon>
        <taxon>Metamonada</taxon>
        <taxon>Preaxostyla</taxon>
        <taxon>Oxymonadida</taxon>
        <taxon>Streblomastigidae</taxon>
        <taxon>Streblomastix</taxon>
    </lineage>
</organism>
<comment type="caution">
    <text evidence="2">The sequence shown here is derived from an EMBL/GenBank/DDBJ whole genome shotgun (WGS) entry which is preliminary data.</text>
</comment>
<dbReference type="EMBL" id="SNRW01048762">
    <property type="protein sequence ID" value="KAA6312483.1"/>
    <property type="molecule type" value="Genomic_DNA"/>
</dbReference>
<feature type="non-terminal residue" evidence="2">
    <location>
        <position position="151"/>
    </location>
</feature>
<name>A0A5J4PW13_9EUKA</name>
<protein>
    <submittedName>
        <fullName evidence="2">Uncharacterized protein</fullName>
    </submittedName>
</protein>
<reference evidence="2 3" key="1">
    <citation type="submission" date="2019-03" db="EMBL/GenBank/DDBJ databases">
        <title>Single cell metagenomics reveals metabolic interactions within the superorganism composed of flagellate Streblomastix strix and complex community of Bacteroidetes bacteria on its surface.</title>
        <authorList>
            <person name="Treitli S.C."/>
            <person name="Kolisko M."/>
            <person name="Husnik F."/>
            <person name="Keeling P."/>
            <person name="Hampl V."/>
        </authorList>
    </citation>
    <scope>NUCLEOTIDE SEQUENCE [LARGE SCALE GENOMIC DNA]</scope>
    <source>
        <strain evidence="2">ST1C</strain>
    </source>
</reference>
<dbReference type="Proteomes" id="UP000324800">
    <property type="component" value="Unassembled WGS sequence"/>
</dbReference>
<feature type="compositionally biased region" description="Basic and acidic residues" evidence="1">
    <location>
        <begin position="23"/>
        <end position="44"/>
    </location>
</feature>
<feature type="non-terminal residue" evidence="2">
    <location>
        <position position="1"/>
    </location>
</feature>
<feature type="compositionally biased region" description="Polar residues" evidence="1">
    <location>
        <begin position="54"/>
        <end position="86"/>
    </location>
</feature>